<dbReference type="GO" id="GO:0005764">
    <property type="term" value="C:lysosome"/>
    <property type="evidence" value="ECO:0007669"/>
    <property type="project" value="TreeGrafter"/>
</dbReference>
<keyword evidence="6 9" id="KW-0472">Membrane</keyword>
<evidence type="ECO:0008006" key="13">
    <source>
        <dbReference type="Google" id="ProtNLM"/>
    </source>
</evidence>
<gene>
    <name evidence="11" type="ORF">LSH36_5g17033</name>
</gene>
<name>A0AAD9KE77_9ANNE</name>
<dbReference type="Pfam" id="PF13965">
    <property type="entry name" value="SID-1_RNA_chan"/>
    <property type="match status" value="1"/>
</dbReference>
<dbReference type="EMBL" id="JAODUP010000005">
    <property type="protein sequence ID" value="KAK2170013.1"/>
    <property type="molecule type" value="Genomic_DNA"/>
</dbReference>
<evidence type="ECO:0000256" key="10">
    <source>
        <dbReference type="SAM" id="SignalP"/>
    </source>
</evidence>
<dbReference type="GO" id="GO:0051033">
    <property type="term" value="F:RNA transmembrane transporter activity"/>
    <property type="evidence" value="ECO:0007669"/>
    <property type="project" value="TreeGrafter"/>
</dbReference>
<evidence type="ECO:0000313" key="12">
    <source>
        <dbReference type="Proteomes" id="UP001208570"/>
    </source>
</evidence>
<feature type="transmembrane region" description="Helical" evidence="9">
    <location>
        <begin position="527"/>
        <end position="550"/>
    </location>
</feature>
<protein>
    <recommendedName>
        <fullName evidence="13">SID1 transmembrane family member 1</fullName>
    </recommendedName>
</protein>
<feature type="transmembrane region" description="Helical" evidence="9">
    <location>
        <begin position="590"/>
        <end position="608"/>
    </location>
</feature>
<keyword evidence="5 9" id="KW-1133">Transmembrane helix</keyword>
<dbReference type="PANTHER" id="PTHR12185:SF14">
    <property type="entry name" value="CHOLESTEROL UPTAKE PROTEIN 1"/>
    <property type="match status" value="1"/>
</dbReference>
<keyword evidence="4 10" id="KW-0732">Signal</keyword>
<evidence type="ECO:0000256" key="8">
    <source>
        <dbReference type="SAM" id="MobiDB-lite"/>
    </source>
</evidence>
<dbReference type="GO" id="GO:0005886">
    <property type="term" value="C:plasma membrane"/>
    <property type="evidence" value="ECO:0007669"/>
    <property type="project" value="TreeGrafter"/>
</dbReference>
<accession>A0AAD9KE77</accession>
<evidence type="ECO:0000256" key="1">
    <source>
        <dbReference type="ARBA" id="ARBA00004141"/>
    </source>
</evidence>
<feature type="transmembrane region" description="Helical" evidence="9">
    <location>
        <begin position="694"/>
        <end position="713"/>
    </location>
</feature>
<comment type="subcellular location">
    <subcellularLocation>
        <location evidence="1">Membrane</location>
        <topology evidence="1">Multi-pass membrane protein</topology>
    </subcellularLocation>
</comment>
<keyword evidence="3 9" id="KW-0812">Transmembrane</keyword>
<evidence type="ECO:0000256" key="2">
    <source>
        <dbReference type="ARBA" id="ARBA00006618"/>
    </source>
</evidence>
<feature type="region of interest" description="Disordered" evidence="8">
    <location>
        <begin position="462"/>
        <end position="492"/>
    </location>
</feature>
<feature type="transmembrane region" description="Helical" evidence="9">
    <location>
        <begin position="773"/>
        <end position="793"/>
    </location>
</feature>
<sequence length="916" mass="105206">MASVYVLGSLKLFILILSLLELGDCINQRPLRQKNSSPKLRTYSDHRPNVKFLRNAVIKNLVDNGDKKTNNESSDSMVDIRHVDREASVSQDMVVNASYNTVYTANVSKETSWTFKYPSVKNVSLAVRVWMFSANATRNYPLLFVVEEPRGIVSWQVPLAIQDEFTTFYYNNVSRTLCPYGQLSDEEYNIVVSTFSPQLVDFTILAQSQPLDVKLSTPQNTSLGPSEPRYFRFVIPDDIDSVIVKAESKDDICMILSVQKIMCPVFDLLTNVQLRGRHQTVTRKGAITLQRSASNTNGTFFVVLVATPSDFDCRTLETVIPAANFSFDRLKNVTLIIEPSISKSEFLVAVLAVSLWFLGFYIMTFVIISIYNCMFKQGNIYYSLRRKAHTRGTPTPPPELSEQSALTSPLPAENVSSQTHGATYGTILPDLVHRVQVTGSGRAVHQRSRSQPEMLSTYSLEQAQVQGHNETEQQEESSSSTSFSSLDEDDIDMLPDADREKDVFRAKTFLYLSDLSRKSTRKLSKKINLYPWNLITLAVFYALPVIQVVLTYQKVLNRTGDEDTCYYNFDCAHPLVIPYPEFRLATFNNVFSNLGYISLGFLFLLIVYRRDHLHRIQVKQSPHLIKHYGIPQHYGLFYSMGIALTMMGVLSACYHICPSYNNFQFDTSFMYVLAWILMLRIYQTRHPDINPHAHTAFFVLALAIFFVVVGVVYGTVYFWIVFVIVYCTFYLLVSVHVYYMGRYKLNFGLFRRVYNMWRNDGICCIKPMYVDRLILLLIGNGVNWFLAIFGCVIEPPDFASYMLSIFIINLMMYFAFYIVMKIRSGERLLLIPVIFTLISVILWGFSFFFFMKHVASWQLTPALSREHNAPCMLLNFYDSHDIWHFLSSMSMFFSFNMLLTLDDDLTEIPRDTIRVF</sequence>
<evidence type="ECO:0000256" key="6">
    <source>
        <dbReference type="ARBA" id="ARBA00023136"/>
    </source>
</evidence>
<feature type="transmembrane region" description="Helical" evidence="9">
    <location>
        <begin position="799"/>
        <end position="819"/>
    </location>
</feature>
<proteinExistence type="inferred from homology"/>
<dbReference type="Proteomes" id="UP001208570">
    <property type="component" value="Unassembled WGS sequence"/>
</dbReference>
<feature type="transmembrane region" description="Helical" evidence="9">
    <location>
        <begin position="636"/>
        <end position="657"/>
    </location>
</feature>
<evidence type="ECO:0000256" key="7">
    <source>
        <dbReference type="ARBA" id="ARBA00023180"/>
    </source>
</evidence>
<comment type="similarity">
    <text evidence="2">Belongs to the SID1 family.</text>
</comment>
<keyword evidence="7" id="KW-0325">Glycoprotein</keyword>
<evidence type="ECO:0000256" key="9">
    <source>
        <dbReference type="SAM" id="Phobius"/>
    </source>
</evidence>
<feature type="compositionally biased region" description="Low complexity" evidence="8">
    <location>
        <begin position="476"/>
        <end position="485"/>
    </location>
</feature>
<feature type="transmembrane region" description="Helical" evidence="9">
    <location>
        <begin position="828"/>
        <end position="851"/>
    </location>
</feature>
<feature type="region of interest" description="Disordered" evidence="8">
    <location>
        <begin position="388"/>
        <end position="416"/>
    </location>
</feature>
<dbReference type="GO" id="GO:0003725">
    <property type="term" value="F:double-stranded RNA binding"/>
    <property type="evidence" value="ECO:0007669"/>
    <property type="project" value="TreeGrafter"/>
</dbReference>
<feature type="chain" id="PRO_5042073995" description="SID1 transmembrane family member 1" evidence="10">
    <location>
        <begin position="26"/>
        <end position="916"/>
    </location>
</feature>
<evidence type="ECO:0000256" key="5">
    <source>
        <dbReference type="ARBA" id="ARBA00022989"/>
    </source>
</evidence>
<organism evidence="11 12">
    <name type="scientific">Paralvinella palmiformis</name>
    <dbReference type="NCBI Taxonomy" id="53620"/>
    <lineage>
        <taxon>Eukaryota</taxon>
        <taxon>Metazoa</taxon>
        <taxon>Spiralia</taxon>
        <taxon>Lophotrochozoa</taxon>
        <taxon>Annelida</taxon>
        <taxon>Polychaeta</taxon>
        <taxon>Sedentaria</taxon>
        <taxon>Canalipalpata</taxon>
        <taxon>Terebellida</taxon>
        <taxon>Terebelliformia</taxon>
        <taxon>Alvinellidae</taxon>
        <taxon>Paralvinella</taxon>
    </lineage>
</organism>
<comment type="caution">
    <text evidence="11">The sequence shown here is derived from an EMBL/GenBank/DDBJ whole genome shotgun (WGS) entry which is preliminary data.</text>
</comment>
<reference evidence="11" key="1">
    <citation type="journal article" date="2023" name="Mol. Biol. Evol.">
        <title>Third-Generation Sequencing Reveals the Adaptive Role of the Epigenome in Three Deep-Sea Polychaetes.</title>
        <authorList>
            <person name="Perez M."/>
            <person name="Aroh O."/>
            <person name="Sun Y."/>
            <person name="Lan Y."/>
            <person name="Juniper S.K."/>
            <person name="Young C.R."/>
            <person name="Angers B."/>
            <person name="Qian P.Y."/>
        </authorList>
    </citation>
    <scope>NUCLEOTIDE SEQUENCE</scope>
    <source>
        <strain evidence="11">P08H-3</strain>
    </source>
</reference>
<dbReference type="AlphaFoldDB" id="A0AAD9KE77"/>
<feature type="transmembrane region" description="Helical" evidence="9">
    <location>
        <begin position="663"/>
        <end position="682"/>
    </location>
</feature>
<evidence type="ECO:0000256" key="3">
    <source>
        <dbReference type="ARBA" id="ARBA00022692"/>
    </source>
</evidence>
<keyword evidence="12" id="KW-1185">Reference proteome</keyword>
<evidence type="ECO:0000256" key="4">
    <source>
        <dbReference type="ARBA" id="ARBA00022729"/>
    </source>
</evidence>
<feature type="transmembrane region" description="Helical" evidence="9">
    <location>
        <begin position="719"/>
        <end position="741"/>
    </location>
</feature>
<feature type="transmembrane region" description="Helical" evidence="9">
    <location>
        <begin position="882"/>
        <end position="901"/>
    </location>
</feature>
<feature type="signal peptide" evidence="10">
    <location>
        <begin position="1"/>
        <end position="25"/>
    </location>
</feature>
<dbReference type="InterPro" id="IPR025958">
    <property type="entry name" value="SID1_TM_fam"/>
</dbReference>
<feature type="transmembrane region" description="Helical" evidence="9">
    <location>
        <begin position="346"/>
        <end position="371"/>
    </location>
</feature>
<evidence type="ECO:0000313" key="11">
    <source>
        <dbReference type="EMBL" id="KAK2170013.1"/>
    </source>
</evidence>
<dbReference type="PANTHER" id="PTHR12185">
    <property type="entry name" value="SID1 TRANSMEMBRANE FAMILY MEMEBER"/>
    <property type="match status" value="1"/>
</dbReference>